<dbReference type="PANTHER" id="PTHR35372">
    <property type="entry name" value="ATP BINDING PROTEIN-RELATED"/>
    <property type="match status" value="1"/>
</dbReference>
<feature type="domain" description="SF3 helicase" evidence="5">
    <location>
        <begin position="477"/>
        <end position="639"/>
    </location>
</feature>
<evidence type="ECO:0000256" key="1">
    <source>
        <dbReference type="ARBA" id="ARBA00022741"/>
    </source>
</evidence>
<organism evidence="6 7">
    <name type="scientific">Murmansk poxvirus</name>
    <dbReference type="NCBI Taxonomy" id="2025359"/>
    <lineage>
        <taxon>Viruses</taxon>
        <taxon>Varidnaviria</taxon>
        <taxon>Bamfordvirae</taxon>
        <taxon>Nucleocytoviricota</taxon>
        <taxon>Pokkesviricetes</taxon>
        <taxon>Chitovirales</taxon>
        <taxon>Poxviridae</taxon>
        <taxon>Chordopoxvirinae</taxon>
        <taxon>Centapoxvirus</taxon>
        <taxon>Centapoxvirus microtuspox</taxon>
        <taxon>Murmansk microtuspox virus</taxon>
    </lineage>
</organism>
<dbReference type="PROSITE" id="PS51206">
    <property type="entry name" value="SF3_HELICASE_1"/>
    <property type="match status" value="1"/>
</dbReference>
<dbReference type="InterPro" id="IPR027417">
    <property type="entry name" value="P-loop_NTPase"/>
</dbReference>
<evidence type="ECO:0000259" key="5">
    <source>
        <dbReference type="PROSITE" id="PS51206"/>
    </source>
</evidence>
<protein>
    <submittedName>
        <fullName evidence="6">NTPase</fullName>
    </submittedName>
</protein>
<dbReference type="InterPro" id="IPR014015">
    <property type="entry name" value="Helicase_SF3_DNA-vir"/>
</dbReference>
<keyword evidence="7" id="KW-1185">Reference proteome</keyword>
<dbReference type="PANTHER" id="PTHR35372:SF2">
    <property type="entry name" value="SF3 HELICASE DOMAIN-CONTAINING PROTEIN"/>
    <property type="match status" value="1"/>
</dbReference>
<keyword evidence="4" id="KW-0067">ATP-binding</keyword>
<dbReference type="InterPro" id="IPR004968">
    <property type="entry name" value="DNA_primase/NTPase_C"/>
</dbReference>
<keyword evidence="1" id="KW-0547">Nucleotide-binding</keyword>
<dbReference type="Pfam" id="PF08706">
    <property type="entry name" value="D5_N"/>
    <property type="match status" value="1"/>
</dbReference>
<proteinExistence type="predicted"/>
<evidence type="ECO:0000313" key="6">
    <source>
        <dbReference type="EMBL" id="AST09301.1"/>
    </source>
</evidence>
<dbReference type="InterPro" id="IPR014818">
    <property type="entry name" value="Phage/plasmid_primase_P4_C"/>
</dbReference>
<evidence type="ECO:0000256" key="2">
    <source>
        <dbReference type="ARBA" id="ARBA00022801"/>
    </source>
</evidence>
<keyword evidence="3" id="KW-0347">Helicase</keyword>
<sequence length="788" mass="90806">MDPRIRSNDVIFVLKSIGVPTACRQSEDSRFVEAFKCDELERYIENNPECTLFESLRDEESYSVVRIFMDVDLDAVLDEIDFLAAIREFVIDVSNAVARFAFQECGASHEEVIKTMRSNFSLTKSSNEDKTSFHIIFLDTYTTMDTLIAMKRTFLELSRSSENPLIRSIDTAVYRRKTTLRVVGTRKTPNCDTIHMMQPPHENISDYLFTYVDMNENSCYFSLLRRLEDIVPNTLWEPGFMAFGDAIKKVSKALVNEIVNFNDIDENNFTSIPLIIDYVTPCALCKKKMHKHPHHLSLGNGAIRIYKSGNPHSCKIKIIPLEGNKLFNIAQRILDTNSILLTDRGDHIVWINNSWKFNVDEPLITKLILSIRHQLPPEYINELLCPRKRKTVEANIKDMLVDSIETDTYPDKLPFKNGVLDLVNGSFYIGDDAKKYRCTISTGFNFDESKFIEDSQEMQELVKVINDIQPLTEENKKNRELYERTLSSCLCGSTKSCITFFFGETATGKSTTKRLLKSAIGELFVETGQTILTEVLDKGPNPFISNMHLKRSVFCSELPDFACSGSKKIRSDNIKKLTEPCIVGRPCFSNKINNRNHATIIIDTNYKPIFDRVDNALMRRIAMVKFRTHFSQPSGREAAENNDAYDNVKLLDEGLDIKIQNNRYRFAFLVLLVKWYQKYHLPIMKLYPTPEEVPDFAFYLKINKLIVPSSTKHIPLMTDLSKKGYNLYDNTVTIPLQTFQQKISKYFNCKLFGHDIESFINRHKKFANVSDEYLQYIFIDDITPTPDE</sequence>
<reference evidence="6 7" key="1">
    <citation type="journal article" date="2017" name="Virus Genes">
        <title>Two novel poxviruses with unusual genome rearrangements: NY_014 and Murmansk.</title>
        <authorList>
            <person name="Smithson C."/>
            <person name="Meyer H."/>
            <person name="Gigante C.M."/>
            <person name="Gao J."/>
            <person name="Zhao H."/>
            <person name="Batra D."/>
            <person name="Damon I."/>
            <person name="Upton C."/>
            <person name="Li Y."/>
        </authorList>
    </citation>
    <scope>NUCLEOTIDE SEQUENCE [LARGE SCALE GENOMIC DNA]</scope>
    <source>
        <strain evidence="6 7">LEIV-11411</strain>
    </source>
</reference>
<keyword evidence="2" id="KW-0378">Hydrolase</keyword>
<evidence type="ECO:0000256" key="3">
    <source>
        <dbReference type="ARBA" id="ARBA00022806"/>
    </source>
</evidence>
<dbReference type="Pfam" id="PF03288">
    <property type="entry name" value="Pox_D5"/>
    <property type="match status" value="1"/>
</dbReference>
<dbReference type="GO" id="GO:0004386">
    <property type="term" value="F:helicase activity"/>
    <property type="evidence" value="ECO:0007669"/>
    <property type="project" value="UniProtKB-KW"/>
</dbReference>
<dbReference type="GO" id="GO:0016787">
    <property type="term" value="F:hydrolase activity"/>
    <property type="evidence" value="ECO:0007669"/>
    <property type="project" value="UniProtKB-KW"/>
</dbReference>
<dbReference type="Gene3D" id="3.40.50.300">
    <property type="entry name" value="P-loop containing nucleotide triphosphate hydrolases"/>
    <property type="match status" value="1"/>
</dbReference>
<dbReference type="Proteomes" id="UP000217350">
    <property type="component" value="Segment"/>
</dbReference>
<name>A0A223FMT6_9POXV</name>
<dbReference type="OrthoDB" id="511at10239"/>
<dbReference type="GO" id="GO:0005524">
    <property type="term" value="F:ATP binding"/>
    <property type="evidence" value="ECO:0007669"/>
    <property type="project" value="UniProtKB-KW"/>
</dbReference>
<dbReference type="InterPro" id="IPR051620">
    <property type="entry name" value="ORF904-like_C"/>
</dbReference>
<dbReference type="EMBL" id="MF001304">
    <property type="protein sequence ID" value="AST09301.1"/>
    <property type="molecule type" value="Genomic_DNA"/>
</dbReference>
<evidence type="ECO:0000313" key="7">
    <source>
        <dbReference type="Proteomes" id="UP000217350"/>
    </source>
</evidence>
<accession>A0A223FMT6</accession>
<gene>
    <name evidence="6" type="ORF">Murmansk-106</name>
</gene>
<evidence type="ECO:0000256" key="4">
    <source>
        <dbReference type="ARBA" id="ARBA00022840"/>
    </source>
</evidence>